<accession>A0A7I8DKZ7</accession>
<protein>
    <recommendedName>
        <fullName evidence="3">Tetratricopeptide repeat protein</fullName>
    </recommendedName>
</protein>
<dbReference type="EMBL" id="AP023366">
    <property type="protein sequence ID" value="BCJ88601.1"/>
    <property type="molecule type" value="Genomic_DNA"/>
</dbReference>
<keyword evidence="2" id="KW-1185">Reference proteome</keyword>
<dbReference type="SUPFAM" id="SSF48452">
    <property type="entry name" value="TPR-like"/>
    <property type="match status" value="1"/>
</dbReference>
<dbReference type="AlphaFoldDB" id="A0A7I8DKZ7"/>
<dbReference type="InterPro" id="IPR011990">
    <property type="entry name" value="TPR-like_helical_dom_sf"/>
</dbReference>
<dbReference type="Gene3D" id="1.25.40.10">
    <property type="entry name" value="Tetratricopeptide repeat domain"/>
    <property type="match status" value="1"/>
</dbReference>
<evidence type="ECO:0008006" key="3">
    <source>
        <dbReference type="Google" id="ProtNLM"/>
    </source>
</evidence>
<name>A0A7I8DKZ7_9BACL</name>
<reference evidence="1 2" key="1">
    <citation type="submission" date="2020-08" db="EMBL/GenBank/DDBJ databases">
        <title>Complete Genome Sequence of Effusibacillus dendaii Strain skT53, Isolated from Farmland soil.</title>
        <authorList>
            <person name="Konishi T."/>
            <person name="Kawasaki H."/>
        </authorList>
    </citation>
    <scope>NUCLEOTIDE SEQUENCE [LARGE SCALE GENOMIC DNA]</scope>
    <source>
        <strain evidence="2">skT53</strain>
    </source>
</reference>
<organism evidence="1 2">
    <name type="scientific">Effusibacillus dendaii</name>
    <dbReference type="NCBI Taxonomy" id="2743772"/>
    <lineage>
        <taxon>Bacteria</taxon>
        <taxon>Bacillati</taxon>
        <taxon>Bacillota</taxon>
        <taxon>Bacilli</taxon>
        <taxon>Bacillales</taxon>
        <taxon>Alicyclobacillaceae</taxon>
        <taxon>Effusibacillus</taxon>
    </lineage>
</organism>
<dbReference type="Proteomes" id="UP000593802">
    <property type="component" value="Chromosome"/>
</dbReference>
<sequence length="353" mass="40118">MGYDLVQEGLFGPALGPLCRCVELAPEAPAANYEFAYVLMKEFYHEEALQFFAKAFELEQAPSIAFYMAQLLMFLGRLQEAEAVVHKFAELVNEASGEGRLQLVYLSQMLQRLQTYGADTIRDWHFVQYGNILLRLFEEDHPNEPNDSEGRYTFVNFDYQQVANVLVGLQTLIEQISVFPKYQYVAAAGAGSEPLAHALAALLRLPVRSFAEMVKSGKNGIVIASFNDEVVEIAADVWERKELLFCSFAFSWTVEINIVPDAIGYLAQSARLPWQERAEFDANGQPFRAESDPRSAEQIAGEILRLVPTVDQVWLHRLKQYCQKRTEHLMIGERMEVPRKKFFVHTALGGTRY</sequence>
<evidence type="ECO:0000313" key="2">
    <source>
        <dbReference type="Proteomes" id="UP000593802"/>
    </source>
</evidence>
<gene>
    <name evidence="1" type="ORF">skT53_35860</name>
</gene>
<proteinExistence type="predicted"/>
<evidence type="ECO:0000313" key="1">
    <source>
        <dbReference type="EMBL" id="BCJ88601.1"/>
    </source>
</evidence>
<dbReference type="KEGG" id="eff:skT53_35860"/>